<dbReference type="PANTHER" id="PTHR19300">
    <property type="entry name" value="BETA-1,4-GALACTOSYLTRANSFERASE"/>
    <property type="match status" value="1"/>
</dbReference>
<name>A0AAV4FY06_9GAST</name>
<dbReference type="EMBL" id="BMAT01000999">
    <property type="protein sequence ID" value="GFR77806.1"/>
    <property type="molecule type" value="Genomic_DNA"/>
</dbReference>
<proteinExistence type="predicted"/>
<reference evidence="4 5" key="1">
    <citation type="journal article" date="2021" name="Elife">
        <title>Chloroplast acquisition without the gene transfer in kleptoplastic sea slugs, Plakobranchus ocellatus.</title>
        <authorList>
            <person name="Maeda T."/>
            <person name="Takahashi S."/>
            <person name="Yoshida T."/>
            <person name="Shimamura S."/>
            <person name="Takaki Y."/>
            <person name="Nagai Y."/>
            <person name="Toyoda A."/>
            <person name="Suzuki Y."/>
            <person name="Arimoto A."/>
            <person name="Ishii H."/>
            <person name="Satoh N."/>
            <person name="Nishiyama T."/>
            <person name="Hasebe M."/>
            <person name="Maruyama T."/>
            <person name="Minagawa J."/>
            <person name="Obokata J."/>
            <person name="Shigenobu S."/>
        </authorList>
    </citation>
    <scope>NUCLEOTIDE SEQUENCE [LARGE SCALE GENOMIC DNA]</scope>
</reference>
<dbReference type="GO" id="GO:0008378">
    <property type="term" value="F:galactosyltransferase activity"/>
    <property type="evidence" value="ECO:0007669"/>
    <property type="project" value="TreeGrafter"/>
</dbReference>
<feature type="transmembrane region" description="Helical" evidence="2">
    <location>
        <begin position="12"/>
        <end position="32"/>
    </location>
</feature>
<comment type="caution">
    <text evidence="4">The sequence shown here is derived from an EMBL/GenBank/DDBJ whole genome shotgun (WGS) entry which is preliminary data.</text>
</comment>
<dbReference type="Pfam" id="PF13733">
    <property type="entry name" value="Glyco_transf_7N"/>
    <property type="match status" value="1"/>
</dbReference>
<keyword evidence="2" id="KW-1133">Transmembrane helix</keyword>
<dbReference type="InterPro" id="IPR029044">
    <property type="entry name" value="Nucleotide-diphossugar_trans"/>
</dbReference>
<keyword evidence="2" id="KW-0472">Membrane</keyword>
<organism evidence="4 5">
    <name type="scientific">Elysia marginata</name>
    <dbReference type="NCBI Taxonomy" id="1093978"/>
    <lineage>
        <taxon>Eukaryota</taxon>
        <taxon>Metazoa</taxon>
        <taxon>Spiralia</taxon>
        <taxon>Lophotrochozoa</taxon>
        <taxon>Mollusca</taxon>
        <taxon>Gastropoda</taxon>
        <taxon>Heterobranchia</taxon>
        <taxon>Euthyneura</taxon>
        <taxon>Panpulmonata</taxon>
        <taxon>Sacoglossa</taxon>
        <taxon>Placobranchoidea</taxon>
        <taxon>Plakobranchidae</taxon>
        <taxon>Elysia</taxon>
    </lineage>
</organism>
<gene>
    <name evidence="4" type="ORF">ElyMa_000517500</name>
</gene>
<feature type="domain" description="Galactosyltransferase N-terminal" evidence="3">
    <location>
        <begin position="132"/>
        <end position="212"/>
    </location>
</feature>
<dbReference type="AlphaFoldDB" id="A0AAV4FY06"/>
<sequence length="216" mass="24708">MFIRRQTWITAFGIFAVLSLTLYLLNAGLAVVRRKSAPLEYKPNRPISAESVVLELHQVHVTVRPAINRSDPGTRLTQSAQPRPDQQHQVIVEALAGSARSLERKFRSGLGITDQKVEEFMFPSNCSRKPINYFVGRTQVNKKPRFEADLLREFPSVKNGHYAPENCSPGLKLAILIPFRDRRSHLYTLLPVLFTILIRQGMDFTIFLIEQVRLRL</sequence>
<dbReference type="Gene3D" id="3.90.550.10">
    <property type="entry name" value="Spore Coat Polysaccharide Biosynthesis Protein SpsA, Chain A"/>
    <property type="match status" value="1"/>
</dbReference>
<evidence type="ECO:0000256" key="2">
    <source>
        <dbReference type="SAM" id="Phobius"/>
    </source>
</evidence>
<dbReference type="Proteomes" id="UP000762676">
    <property type="component" value="Unassembled WGS sequence"/>
</dbReference>
<keyword evidence="2" id="KW-0812">Transmembrane</keyword>
<evidence type="ECO:0000313" key="5">
    <source>
        <dbReference type="Proteomes" id="UP000762676"/>
    </source>
</evidence>
<feature type="region of interest" description="Disordered" evidence="1">
    <location>
        <begin position="67"/>
        <end position="86"/>
    </location>
</feature>
<dbReference type="InterPro" id="IPR003859">
    <property type="entry name" value="Galactosyl_T"/>
</dbReference>
<dbReference type="GO" id="GO:0005975">
    <property type="term" value="P:carbohydrate metabolic process"/>
    <property type="evidence" value="ECO:0007669"/>
    <property type="project" value="InterPro"/>
</dbReference>
<dbReference type="GO" id="GO:0005794">
    <property type="term" value="C:Golgi apparatus"/>
    <property type="evidence" value="ECO:0007669"/>
    <property type="project" value="TreeGrafter"/>
</dbReference>
<evidence type="ECO:0000259" key="3">
    <source>
        <dbReference type="Pfam" id="PF13733"/>
    </source>
</evidence>
<dbReference type="InterPro" id="IPR027995">
    <property type="entry name" value="Galactosyl_T_N"/>
</dbReference>
<evidence type="ECO:0000313" key="4">
    <source>
        <dbReference type="EMBL" id="GFR77806.1"/>
    </source>
</evidence>
<evidence type="ECO:0000256" key="1">
    <source>
        <dbReference type="SAM" id="MobiDB-lite"/>
    </source>
</evidence>
<dbReference type="PANTHER" id="PTHR19300:SF57">
    <property type="entry name" value="BETA-1,4-N-ACETYLGALACTOSAMINYLTRANSFERASE"/>
    <property type="match status" value="1"/>
</dbReference>
<protein>
    <submittedName>
        <fullName evidence="4">Beta-1,4-galactosyltransferase 1</fullName>
    </submittedName>
</protein>
<accession>A0AAV4FY06</accession>
<keyword evidence="5" id="KW-1185">Reference proteome</keyword>